<protein>
    <submittedName>
        <fullName evidence="1">Uncharacterized protein</fullName>
    </submittedName>
</protein>
<keyword evidence="2" id="KW-1185">Reference proteome</keyword>
<reference evidence="1 2" key="1">
    <citation type="journal article" date="2024" name="Nat. Commun.">
        <title>Phylogenomics reveals the evolutionary origins of lichenization in chlorophyte algae.</title>
        <authorList>
            <person name="Puginier C."/>
            <person name="Libourel C."/>
            <person name="Otte J."/>
            <person name="Skaloud P."/>
            <person name="Haon M."/>
            <person name="Grisel S."/>
            <person name="Petersen M."/>
            <person name="Berrin J.G."/>
            <person name="Delaux P.M."/>
            <person name="Dal Grande F."/>
            <person name="Keller J."/>
        </authorList>
    </citation>
    <scope>NUCLEOTIDE SEQUENCE [LARGE SCALE GENOMIC DNA]</scope>
    <source>
        <strain evidence="1 2">SAG 2043</strain>
    </source>
</reference>
<dbReference type="EMBL" id="JALJOR010000008">
    <property type="protein sequence ID" value="KAK9813316.1"/>
    <property type="molecule type" value="Genomic_DNA"/>
</dbReference>
<dbReference type="Proteomes" id="UP001489004">
    <property type="component" value="Unassembled WGS sequence"/>
</dbReference>
<comment type="caution">
    <text evidence="1">The sequence shown here is derived from an EMBL/GenBank/DDBJ whole genome shotgun (WGS) entry which is preliminary data.</text>
</comment>
<name>A0AAW1PY04_9CHLO</name>
<gene>
    <name evidence="1" type="ORF">WJX72_012380</name>
</gene>
<organism evidence="1 2">
    <name type="scientific">[Myrmecia] bisecta</name>
    <dbReference type="NCBI Taxonomy" id="41462"/>
    <lineage>
        <taxon>Eukaryota</taxon>
        <taxon>Viridiplantae</taxon>
        <taxon>Chlorophyta</taxon>
        <taxon>core chlorophytes</taxon>
        <taxon>Trebouxiophyceae</taxon>
        <taxon>Trebouxiales</taxon>
        <taxon>Trebouxiaceae</taxon>
        <taxon>Myrmecia</taxon>
    </lineage>
</organism>
<proteinExistence type="predicted"/>
<evidence type="ECO:0000313" key="2">
    <source>
        <dbReference type="Proteomes" id="UP001489004"/>
    </source>
</evidence>
<accession>A0AAW1PY04</accession>
<evidence type="ECO:0000313" key="1">
    <source>
        <dbReference type="EMBL" id="KAK9813316.1"/>
    </source>
</evidence>
<sequence length="72" mass="7971">MRHRGSAWRGGGRGPHLGGVCRDRSAPGVFDRFFILAPCTEYASLLGSFVSLPLVVDDARRLQQWPVRMDTA</sequence>
<dbReference type="AlphaFoldDB" id="A0AAW1PY04"/>